<accession>D7G2I6</accession>
<feature type="domain" description="B box-type" evidence="5">
    <location>
        <begin position="681"/>
        <end position="727"/>
    </location>
</feature>
<organism evidence="6 7">
    <name type="scientific">Ectocarpus siliculosus</name>
    <name type="common">Brown alga</name>
    <name type="synonym">Conferva siliculosa</name>
    <dbReference type="NCBI Taxonomy" id="2880"/>
    <lineage>
        <taxon>Eukaryota</taxon>
        <taxon>Sar</taxon>
        <taxon>Stramenopiles</taxon>
        <taxon>Ochrophyta</taxon>
        <taxon>PX clade</taxon>
        <taxon>Phaeophyceae</taxon>
        <taxon>Ectocarpales</taxon>
        <taxon>Ectocarpaceae</taxon>
        <taxon>Ectocarpus</taxon>
    </lineage>
</organism>
<evidence type="ECO:0008006" key="8">
    <source>
        <dbReference type="Google" id="ProtNLM"/>
    </source>
</evidence>
<reference evidence="6 7" key="1">
    <citation type="journal article" date="2010" name="Nature">
        <title>The Ectocarpus genome and the independent evolution of multicellularity in brown algae.</title>
        <authorList>
            <person name="Cock J.M."/>
            <person name="Sterck L."/>
            <person name="Rouze P."/>
            <person name="Scornet D."/>
            <person name="Allen A.E."/>
            <person name="Amoutzias G."/>
            <person name="Anthouard V."/>
            <person name="Artiguenave F."/>
            <person name="Aury J.M."/>
            <person name="Badger J.H."/>
            <person name="Beszteri B."/>
            <person name="Billiau K."/>
            <person name="Bonnet E."/>
            <person name="Bothwell J.H."/>
            <person name="Bowler C."/>
            <person name="Boyen C."/>
            <person name="Brownlee C."/>
            <person name="Carrano C.J."/>
            <person name="Charrier B."/>
            <person name="Cho G.Y."/>
            <person name="Coelho S.M."/>
            <person name="Collen J."/>
            <person name="Corre E."/>
            <person name="Da Silva C."/>
            <person name="Delage L."/>
            <person name="Delaroque N."/>
            <person name="Dittami S.M."/>
            <person name="Doulbeau S."/>
            <person name="Elias M."/>
            <person name="Farnham G."/>
            <person name="Gachon C.M."/>
            <person name="Gschloessl B."/>
            <person name="Heesch S."/>
            <person name="Jabbari K."/>
            <person name="Jubin C."/>
            <person name="Kawai H."/>
            <person name="Kimura K."/>
            <person name="Kloareg B."/>
            <person name="Kupper F.C."/>
            <person name="Lang D."/>
            <person name="Le Bail A."/>
            <person name="Leblanc C."/>
            <person name="Lerouge P."/>
            <person name="Lohr M."/>
            <person name="Lopez P.J."/>
            <person name="Martens C."/>
            <person name="Maumus F."/>
            <person name="Michel G."/>
            <person name="Miranda-Saavedra D."/>
            <person name="Morales J."/>
            <person name="Moreau H."/>
            <person name="Motomura T."/>
            <person name="Nagasato C."/>
            <person name="Napoli C.A."/>
            <person name="Nelson D.R."/>
            <person name="Nyvall-Collen P."/>
            <person name="Peters A.F."/>
            <person name="Pommier C."/>
            <person name="Potin P."/>
            <person name="Poulain J."/>
            <person name="Quesneville H."/>
            <person name="Read B."/>
            <person name="Rensing S.A."/>
            <person name="Ritter A."/>
            <person name="Rousvoal S."/>
            <person name="Samanta M."/>
            <person name="Samson G."/>
            <person name="Schroeder D.C."/>
            <person name="Segurens B."/>
            <person name="Strittmatter M."/>
            <person name="Tonon T."/>
            <person name="Tregear J.W."/>
            <person name="Valentin K."/>
            <person name="von Dassow P."/>
            <person name="Yamagishi T."/>
            <person name="Van de Peer Y."/>
            <person name="Wincker P."/>
        </authorList>
    </citation>
    <scope>NUCLEOTIDE SEQUENCE [LARGE SCALE GENOMIC DNA]</scope>
    <source>
        <strain evidence="7">Ec32 / CCAP1310/4</strain>
    </source>
</reference>
<dbReference type="GO" id="GO:0070063">
    <property type="term" value="F:RNA polymerase binding"/>
    <property type="evidence" value="ECO:0007669"/>
    <property type="project" value="InterPro"/>
</dbReference>
<feature type="region of interest" description="Disordered" evidence="3">
    <location>
        <begin position="1"/>
        <end position="35"/>
    </location>
</feature>
<keyword evidence="2" id="KW-0863">Zinc-finger</keyword>
<dbReference type="SMART" id="SM00456">
    <property type="entry name" value="WW"/>
    <property type="match status" value="3"/>
</dbReference>
<dbReference type="EMBL" id="FN648684">
    <property type="protein sequence ID" value="CBJ33420.1"/>
    <property type="molecule type" value="Genomic_DNA"/>
</dbReference>
<feature type="domain" description="WW" evidence="4">
    <location>
        <begin position="620"/>
        <end position="648"/>
    </location>
</feature>
<dbReference type="EMBL" id="FN649751">
    <property type="protein sequence ID" value="CBJ33420.1"/>
    <property type="molecule type" value="Genomic_DNA"/>
</dbReference>
<sequence length="949" mass="105382">MLPVFRLPEVSKNPAGGFVRRLPREETERERECRVKEAEELDKMKTALGLTDRELEALEDELLPGKHRGGKDPAVSRPLNDVSNRDSLALEKDPQELLYGPDSAIIAKQQLQPPPQDTWSTFSRGGKRRRGGGGRRAADTRPERHRNGLSPTGDGTTVLDLPTPRVLRRTPHSTLGAELAASAALSVRRTGEGKKTGAWTSTGDLGGGIASGSILGTTVSTERLVVAAADAGMVNLLELRRELGRSVGQVRCLARAVKLDVQEVTRLCPVQHPRAVRFLRRWACERLAILADEILVSRAAAALERWRRASAAIAMAERKEAYLRYQGSSKLLFSLDKAYLRRLAKGWVQWGAFVEAERARERRLLEYSAAILIQRAVRGFQARRLRAWLKMVAQDKQRHLAAVTITRYAKGKVARVRYARLKAGIERVRAGELLRRVGRGMIGRRKGKRLREDRARWKVALSLQRLCRGRVGRRLFLSITKARRERLAATKIQAITRGKWGRQQAGSLVRRIREDAAAQQIQRAARAWLARRLVRRLREEEQRLRAIRSIATLNIQRVYRGHRTRVLHGARLEMKRSRLRGEDAAATKIQALVRAHLSKRTVAKLSKKRKEKRISDARLWTETWSEDAQMWFYHNATTGEALWEPPSTGYTKHDGALVLSSGEVVTDPEEGMTEEERLEARKQSSCVECEQKRSTRKCDQCGDGFCTKCFRKTHATGRRTKHTWTHVGPMECAECEAEVAIKWCTACDDPFCAPCWSVIHSRGKRSLHSHCTISPGGRVSTKAIAPDGTDAGPFTPGESLVAEIAGAGAGDGALAEQGYDATAAAPLVETNPAQSDCWQEYTDDAGNPYWYNSASGSSQYENPLGGGPVWTGGSITTNSSTIENGGNAAGGQEWDTAQQAENSGYSDPDSRAMVTAHGSAGEWSEHADDEGHVYYYNALTGESQYESPY</sequence>
<evidence type="ECO:0000259" key="4">
    <source>
        <dbReference type="PROSITE" id="PS50020"/>
    </source>
</evidence>
<feature type="region of interest" description="Disordered" evidence="3">
    <location>
        <begin position="111"/>
        <end position="161"/>
    </location>
</feature>
<dbReference type="InterPro" id="IPR036020">
    <property type="entry name" value="WW_dom_sf"/>
</dbReference>
<evidence type="ECO:0000256" key="1">
    <source>
        <dbReference type="ARBA" id="ARBA00022737"/>
    </source>
</evidence>
<dbReference type="PROSITE" id="PS50119">
    <property type="entry name" value="ZF_BBOX"/>
    <property type="match status" value="1"/>
</dbReference>
<dbReference type="InterPro" id="IPR001202">
    <property type="entry name" value="WW_dom"/>
</dbReference>
<feature type="region of interest" description="Disordered" evidence="3">
    <location>
        <begin position="61"/>
        <end position="85"/>
    </location>
</feature>
<keyword evidence="1" id="KW-0677">Repeat</keyword>
<keyword evidence="7" id="KW-1185">Reference proteome</keyword>
<proteinExistence type="predicted"/>
<evidence type="ECO:0000256" key="2">
    <source>
        <dbReference type="PROSITE-ProRule" id="PRU00024"/>
    </source>
</evidence>
<dbReference type="Proteomes" id="UP000002630">
    <property type="component" value="Linkage Group LG26"/>
</dbReference>
<dbReference type="AlphaFoldDB" id="D7G2I6"/>
<dbReference type="GO" id="GO:0005634">
    <property type="term" value="C:nucleus"/>
    <property type="evidence" value="ECO:0007669"/>
    <property type="project" value="TreeGrafter"/>
</dbReference>
<gene>
    <name evidence="6" type="ORF">Esi_0479_0007</name>
</gene>
<dbReference type="PANTHER" id="PTHR15377:SF3">
    <property type="entry name" value="WW DOMAIN-CONTAINING PROTEIN"/>
    <property type="match status" value="1"/>
</dbReference>
<keyword evidence="2" id="KW-0862">Zinc</keyword>
<evidence type="ECO:0000259" key="5">
    <source>
        <dbReference type="PROSITE" id="PS50119"/>
    </source>
</evidence>
<dbReference type="CDD" id="cd00201">
    <property type="entry name" value="WW"/>
    <property type="match status" value="3"/>
</dbReference>
<dbReference type="Pfam" id="PF00397">
    <property type="entry name" value="WW"/>
    <property type="match status" value="1"/>
</dbReference>
<dbReference type="STRING" id="2880.D7G2I6"/>
<feature type="compositionally biased region" description="Basic and acidic residues" evidence="3">
    <location>
        <begin position="136"/>
        <end position="146"/>
    </location>
</feature>
<dbReference type="PANTHER" id="PTHR15377">
    <property type="entry name" value="TRANSCRIPTION ELONGATION REGULATOR 1"/>
    <property type="match status" value="1"/>
</dbReference>
<dbReference type="GO" id="GO:0008270">
    <property type="term" value="F:zinc ion binding"/>
    <property type="evidence" value="ECO:0007669"/>
    <property type="project" value="UniProtKB-KW"/>
</dbReference>
<keyword evidence="2" id="KW-0479">Metal-binding</keyword>
<dbReference type="InterPro" id="IPR000048">
    <property type="entry name" value="IQ_motif_EF-hand-BS"/>
</dbReference>
<evidence type="ECO:0000256" key="3">
    <source>
        <dbReference type="SAM" id="MobiDB-lite"/>
    </source>
</evidence>
<feature type="domain" description="WW" evidence="4">
    <location>
        <begin position="838"/>
        <end position="865"/>
    </location>
</feature>
<name>D7G2I6_ECTSI</name>
<feature type="domain" description="WW" evidence="4">
    <location>
        <begin position="923"/>
        <end position="949"/>
    </location>
</feature>
<dbReference type="SUPFAM" id="SSF51045">
    <property type="entry name" value="WW domain"/>
    <property type="match status" value="2"/>
</dbReference>
<dbReference type="PROSITE" id="PS50096">
    <property type="entry name" value="IQ"/>
    <property type="match status" value="7"/>
</dbReference>
<evidence type="ECO:0000313" key="7">
    <source>
        <dbReference type="Proteomes" id="UP000002630"/>
    </source>
</evidence>
<dbReference type="GO" id="GO:0003712">
    <property type="term" value="F:transcription coregulator activity"/>
    <property type="evidence" value="ECO:0007669"/>
    <property type="project" value="TreeGrafter"/>
</dbReference>
<dbReference type="Gene3D" id="2.20.70.10">
    <property type="match status" value="3"/>
</dbReference>
<dbReference type="InParanoid" id="D7G2I6"/>
<dbReference type="InterPro" id="IPR000315">
    <property type="entry name" value="Znf_B-box"/>
</dbReference>
<dbReference type="SMART" id="SM00015">
    <property type="entry name" value="IQ"/>
    <property type="match status" value="7"/>
</dbReference>
<protein>
    <recommendedName>
        <fullName evidence="8">WW domain-containing protein</fullName>
    </recommendedName>
</protein>
<evidence type="ECO:0000313" key="6">
    <source>
        <dbReference type="EMBL" id="CBJ33420.1"/>
    </source>
</evidence>
<dbReference type="CDD" id="cd19757">
    <property type="entry name" value="Bbox1"/>
    <property type="match status" value="1"/>
</dbReference>
<dbReference type="PROSITE" id="PS50020">
    <property type="entry name" value="WW_DOMAIN_2"/>
    <property type="match status" value="3"/>
</dbReference>
<dbReference type="eggNOG" id="ENOG502QURE">
    <property type="taxonomic scope" value="Eukaryota"/>
</dbReference>
<dbReference type="OrthoDB" id="195702at2759"/>
<dbReference type="PROSITE" id="PS01159">
    <property type="entry name" value="WW_DOMAIN_1"/>
    <property type="match status" value="1"/>
</dbReference>
<dbReference type="Pfam" id="PF00612">
    <property type="entry name" value="IQ"/>
    <property type="match status" value="3"/>
</dbReference>
<feature type="compositionally biased region" description="Basic and acidic residues" evidence="3">
    <location>
        <begin position="22"/>
        <end position="35"/>
    </location>
</feature>
<dbReference type="InterPro" id="IPR045148">
    <property type="entry name" value="TCRG1-like"/>
</dbReference>